<dbReference type="InterPro" id="IPR024567">
    <property type="entry name" value="RNase_HII/HIII_dom"/>
</dbReference>
<evidence type="ECO:0000256" key="5">
    <source>
        <dbReference type="ARBA" id="ARBA00007383"/>
    </source>
</evidence>
<keyword evidence="10 14" id="KW-0479">Metal-binding</keyword>
<dbReference type="Proteomes" id="UP000825679">
    <property type="component" value="Chromosome"/>
</dbReference>
<protein>
    <recommendedName>
        <fullName evidence="7 14">Ribonuclease HII</fullName>
        <shortName evidence="14">RNase HII</shortName>
        <ecNumber evidence="6 14">3.1.26.4</ecNumber>
    </recommendedName>
</protein>
<sequence>MLICGVDEAGRGPLVGSVFAAAVILPDVHSIVGLADSKKLSEKQRDKLAVQIMSQSVAWAVASATATEIDQLNILQATMLAMSRAVTALSVLPDEVLVDGNRTPILNIPSRAIIKGDATEQCISAASILAKVNRDAEAYALDLLYPEYGFAKHKGYGTALHLKALKEFGPIPEHRVSFAPVRAAFAQRILFE</sequence>
<dbReference type="NCBIfam" id="NF000595">
    <property type="entry name" value="PRK00015.1-3"/>
    <property type="match status" value="1"/>
</dbReference>
<dbReference type="PROSITE" id="PS51975">
    <property type="entry name" value="RNASE_H_2"/>
    <property type="match status" value="1"/>
</dbReference>
<dbReference type="HAMAP" id="MF_00052_B">
    <property type="entry name" value="RNase_HII_B"/>
    <property type="match status" value="1"/>
</dbReference>
<evidence type="ECO:0000259" key="17">
    <source>
        <dbReference type="PROSITE" id="PS51975"/>
    </source>
</evidence>
<keyword evidence="12 14" id="KW-0378">Hydrolase</keyword>
<evidence type="ECO:0000256" key="7">
    <source>
        <dbReference type="ARBA" id="ARBA00019179"/>
    </source>
</evidence>
<dbReference type="EC" id="3.1.26.4" evidence="6 14"/>
<evidence type="ECO:0000256" key="12">
    <source>
        <dbReference type="ARBA" id="ARBA00022801"/>
    </source>
</evidence>
<dbReference type="CDD" id="cd07182">
    <property type="entry name" value="RNase_HII_bacteria_HII_like"/>
    <property type="match status" value="1"/>
</dbReference>
<comment type="cofactor">
    <cofactor evidence="2">
        <name>Mg(2+)</name>
        <dbReference type="ChEBI" id="CHEBI:18420"/>
    </cofactor>
</comment>
<evidence type="ECO:0000256" key="9">
    <source>
        <dbReference type="ARBA" id="ARBA00022722"/>
    </source>
</evidence>
<dbReference type="EMBL" id="CP081150">
    <property type="protein sequence ID" value="QZA79162.1"/>
    <property type="molecule type" value="Genomic_DNA"/>
</dbReference>
<evidence type="ECO:0000313" key="19">
    <source>
        <dbReference type="Proteomes" id="UP000825679"/>
    </source>
</evidence>
<dbReference type="SUPFAM" id="SSF53098">
    <property type="entry name" value="Ribonuclease H-like"/>
    <property type="match status" value="1"/>
</dbReference>
<evidence type="ECO:0000256" key="6">
    <source>
        <dbReference type="ARBA" id="ARBA00012180"/>
    </source>
</evidence>
<comment type="similarity">
    <text evidence="5 14 16">Belongs to the RNase HII family.</text>
</comment>
<evidence type="ECO:0000256" key="11">
    <source>
        <dbReference type="ARBA" id="ARBA00022759"/>
    </source>
</evidence>
<dbReference type="PANTHER" id="PTHR10954:SF18">
    <property type="entry name" value="RIBONUCLEASE HII"/>
    <property type="match status" value="1"/>
</dbReference>
<comment type="cofactor">
    <cofactor evidence="14 15">
        <name>Mn(2+)</name>
        <dbReference type="ChEBI" id="CHEBI:29035"/>
    </cofactor>
    <cofactor evidence="14 15">
        <name>Mg(2+)</name>
        <dbReference type="ChEBI" id="CHEBI:18420"/>
    </cofactor>
    <text evidence="14 15">Manganese or magnesium. Binds 1 divalent metal ion per monomer in the absence of substrate. May bind a second metal ion after substrate binding.</text>
</comment>
<evidence type="ECO:0000256" key="15">
    <source>
        <dbReference type="PROSITE-ProRule" id="PRU01319"/>
    </source>
</evidence>
<dbReference type="InterPro" id="IPR036397">
    <property type="entry name" value="RNaseH_sf"/>
</dbReference>
<evidence type="ECO:0000256" key="16">
    <source>
        <dbReference type="RuleBase" id="RU003515"/>
    </source>
</evidence>
<comment type="subcellular location">
    <subcellularLocation>
        <location evidence="4 14">Cytoplasm</location>
    </subcellularLocation>
</comment>
<organism evidence="18 19">
    <name type="scientific">Deefgea tanakiae</name>
    <dbReference type="NCBI Taxonomy" id="2865840"/>
    <lineage>
        <taxon>Bacteria</taxon>
        <taxon>Pseudomonadati</taxon>
        <taxon>Pseudomonadota</taxon>
        <taxon>Betaproteobacteria</taxon>
        <taxon>Neisseriales</taxon>
        <taxon>Chitinibacteraceae</taxon>
        <taxon>Deefgea</taxon>
    </lineage>
</organism>
<keyword evidence="8 14" id="KW-0963">Cytoplasm</keyword>
<dbReference type="InterPro" id="IPR001352">
    <property type="entry name" value="RNase_HII/HIII"/>
</dbReference>
<evidence type="ECO:0000256" key="10">
    <source>
        <dbReference type="ARBA" id="ARBA00022723"/>
    </source>
</evidence>
<dbReference type="Pfam" id="PF01351">
    <property type="entry name" value="RNase_HII"/>
    <property type="match status" value="1"/>
</dbReference>
<feature type="binding site" evidence="14 15">
    <location>
        <position position="7"/>
    </location>
    <ligand>
        <name>a divalent metal cation</name>
        <dbReference type="ChEBI" id="CHEBI:60240"/>
    </ligand>
</feature>
<dbReference type="RefSeq" id="WP_221007681.1">
    <property type="nucleotide sequence ID" value="NZ_CP081150.1"/>
</dbReference>
<dbReference type="NCBIfam" id="NF000596">
    <property type="entry name" value="PRK00015.1-4"/>
    <property type="match status" value="1"/>
</dbReference>
<reference evidence="18 19" key="1">
    <citation type="submission" date="2021-08" db="EMBL/GenBank/DDBJ databases">
        <title>complete genome sequencing of Deefgea sp. D25.</title>
        <authorList>
            <person name="Bae J.-W."/>
            <person name="Gim D.-H."/>
        </authorList>
    </citation>
    <scope>NUCLEOTIDE SEQUENCE [LARGE SCALE GENOMIC DNA]</scope>
    <source>
        <strain evidence="18 19">D25</strain>
    </source>
</reference>
<gene>
    <name evidence="14 18" type="primary">rnhB</name>
    <name evidence="18" type="ORF">K4H28_07130</name>
</gene>
<name>A0ABX8Z9A5_9NEIS</name>
<feature type="binding site" evidence="14 15">
    <location>
        <position position="8"/>
    </location>
    <ligand>
        <name>a divalent metal cation</name>
        <dbReference type="ChEBI" id="CHEBI:60240"/>
    </ligand>
</feature>
<feature type="binding site" evidence="14 15">
    <location>
        <position position="99"/>
    </location>
    <ligand>
        <name>a divalent metal cation</name>
        <dbReference type="ChEBI" id="CHEBI:60240"/>
    </ligand>
</feature>
<dbReference type="PANTHER" id="PTHR10954">
    <property type="entry name" value="RIBONUCLEASE H2 SUBUNIT A"/>
    <property type="match status" value="1"/>
</dbReference>
<evidence type="ECO:0000256" key="4">
    <source>
        <dbReference type="ARBA" id="ARBA00004496"/>
    </source>
</evidence>
<keyword evidence="19" id="KW-1185">Reference proteome</keyword>
<dbReference type="Gene3D" id="3.30.420.10">
    <property type="entry name" value="Ribonuclease H-like superfamily/Ribonuclease H"/>
    <property type="match status" value="1"/>
</dbReference>
<evidence type="ECO:0000256" key="8">
    <source>
        <dbReference type="ARBA" id="ARBA00022490"/>
    </source>
</evidence>
<keyword evidence="13 14" id="KW-0464">Manganese</keyword>
<dbReference type="InterPro" id="IPR022898">
    <property type="entry name" value="RNase_HII"/>
</dbReference>
<dbReference type="InterPro" id="IPR012337">
    <property type="entry name" value="RNaseH-like_sf"/>
</dbReference>
<evidence type="ECO:0000313" key="18">
    <source>
        <dbReference type="EMBL" id="QZA79162.1"/>
    </source>
</evidence>
<evidence type="ECO:0000256" key="2">
    <source>
        <dbReference type="ARBA" id="ARBA00001946"/>
    </source>
</evidence>
<dbReference type="GO" id="GO:0004523">
    <property type="term" value="F:RNA-DNA hybrid ribonuclease activity"/>
    <property type="evidence" value="ECO:0007669"/>
    <property type="project" value="UniProtKB-EC"/>
</dbReference>
<evidence type="ECO:0000256" key="14">
    <source>
        <dbReference type="HAMAP-Rule" id="MF_00052"/>
    </source>
</evidence>
<keyword evidence="9 14" id="KW-0540">Nuclease</keyword>
<comment type="function">
    <text evidence="3 14 16">Endonuclease that specifically degrades the RNA of RNA-DNA hybrids.</text>
</comment>
<keyword evidence="11 14" id="KW-0255">Endonuclease</keyword>
<comment type="catalytic activity">
    <reaction evidence="1 14 15 16">
        <text>Endonucleolytic cleavage to 5'-phosphomonoester.</text>
        <dbReference type="EC" id="3.1.26.4"/>
    </reaction>
</comment>
<proteinExistence type="inferred from homology"/>
<accession>A0ABX8Z9A5</accession>
<evidence type="ECO:0000256" key="3">
    <source>
        <dbReference type="ARBA" id="ARBA00004065"/>
    </source>
</evidence>
<feature type="domain" description="RNase H type-2" evidence="17">
    <location>
        <begin position="1"/>
        <end position="190"/>
    </location>
</feature>
<evidence type="ECO:0000256" key="13">
    <source>
        <dbReference type="ARBA" id="ARBA00023211"/>
    </source>
</evidence>
<evidence type="ECO:0000256" key="1">
    <source>
        <dbReference type="ARBA" id="ARBA00000077"/>
    </source>
</evidence>